<evidence type="ECO:0000256" key="1">
    <source>
        <dbReference type="SAM" id="MobiDB-lite"/>
    </source>
</evidence>
<feature type="compositionally biased region" description="Basic and acidic residues" evidence="1">
    <location>
        <begin position="1"/>
        <end position="10"/>
    </location>
</feature>
<feature type="compositionally biased region" description="Polar residues" evidence="1">
    <location>
        <begin position="136"/>
        <end position="148"/>
    </location>
</feature>
<dbReference type="EMBL" id="CQPC01000106">
    <property type="protein sequence ID" value="CNV22482.1"/>
    <property type="molecule type" value="Genomic_DNA"/>
</dbReference>
<dbReference type="AlphaFoldDB" id="A0A655EJF6"/>
<protein>
    <submittedName>
        <fullName evidence="2">Uncharacterized protein</fullName>
    </submittedName>
</protein>
<dbReference type="Proteomes" id="UP000039541">
    <property type="component" value="Unassembled WGS sequence"/>
</dbReference>
<organism evidence="2 3">
    <name type="scientific">Salmonella enterica subsp. enterica serovar Bovismorbificans</name>
    <dbReference type="NCBI Taxonomy" id="58097"/>
    <lineage>
        <taxon>Bacteria</taxon>
        <taxon>Pseudomonadati</taxon>
        <taxon>Pseudomonadota</taxon>
        <taxon>Gammaproteobacteria</taxon>
        <taxon>Enterobacterales</taxon>
        <taxon>Enterobacteriaceae</taxon>
        <taxon>Salmonella</taxon>
    </lineage>
</organism>
<evidence type="ECO:0000313" key="2">
    <source>
        <dbReference type="EMBL" id="CNV22482.1"/>
    </source>
</evidence>
<feature type="compositionally biased region" description="Polar residues" evidence="1">
    <location>
        <begin position="69"/>
        <end position="81"/>
    </location>
</feature>
<proteinExistence type="predicted"/>
<feature type="region of interest" description="Disordered" evidence="1">
    <location>
        <begin position="62"/>
        <end position="148"/>
    </location>
</feature>
<sequence length="148" mass="16684">MDVRIEEQTHNRNANNGQQNAAGDFQLFQTENNSQTHKRHNHREGIEIAQRDRQAIQRVFNDQADAVGGNQQQKQANTDTGSVGHALWQVTQNPATNAGGGDNGKQYAHQEYGAKRDRDANMLPQDQAKCGKRCQRYSTTDSQRQIRP</sequence>
<reference evidence="2 3" key="1">
    <citation type="submission" date="2015-03" db="EMBL/GenBank/DDBJ databases">
        <authorList>
            <consortium name="Pathogen Informatics"/>
        </authorList>
    </citation>
    <scope>NUCLEOTIDE SEQUENCE [LARGE SCALE GENOMIC DNA]</scope>
    <source>
        <strain evidence="2 3">3476</strain>
    </source>
</reference>
<accession>A0A655EJF6</accession>
<evidence type="ECO:0000313" key="3">
    <source>
        <dbReference type="Proteomes" id="UP000039541"/>
    </source>
</evidence>
<name>A0A655EJF6_SALET</name>
<gene>
    <name evidence="2" type="ORF">ERS008202_04665</name>
</gene>
<feature type="region of interest" description="Disordered" evidence="1">
    <location>
        <begin position="1"/>
        <end position="21"/>
    </location>
</feature>